<protein>
    <recommendedName>
        <fullName evidence="2">PTS EIIA type-4 domain-containing protein</fullName>
    </recommendedName>
</protein>
<gene>
    <name evidence="3" type="ORF">O991_00467</name>
</gene>
<dbReference type="InterPro" id="IPR036662">
    <property type="entry name" value="PTS_EIIA_man-typ_sf"/>
</dbReference>
<name>A0AAV3L5E6_ENTFC</name>
<keyword evidence="1" id="KW-0808">Transferase</keyword>
<dbReference type="Proteomes" id="UP000017126">
    <property type="component" value="Unassembled WGS sequence"/>
</dbReference>
<dbReference type="InterPro" id="IPR051471">
    <property type="entry name" value="Bacterial_PTS_sugar_comp"/>
</dbReference>
<evidence type="ECO:0000313" key="4">
    <source>
        <dbReference type="Proteomes" id="UP000017126"/>
    </source>
</evidence>
<sequence length="139" mass="15749">MKKIIFASHHNLAVGLKDTVQYILPNVGEITAIAGYIDNSSIEEKINEVMVRDNEDTDILIFTDMLGGSVNQAFIKYINQPNVYLITGMNLPVVLTILLNTLNKRLTDNHIREAIQEAQDQLVYVNDYLKNIVVDEEDE</sequence>
<evidence type="ECO:0000313" key="3">
    <source>
        <dbReference type="EMBL" id="ERT51599.1"/>
    </source>
</evidence>
<dbReference type="RefSeq" id="WP_002301829.1">
    <property type="nucleotide sequence ID" value="NZ_KI518299.1"/>
</dbReference>
<dbReference type="GO" id="GO:0009401">
    <property type="term" value="P:phosphoenolpyruvate-dependent sugar phosphotransferase system"/>
    <property type="evidence" value="ECO:0007669"/>
    <property type="project" value="InterPro"/>
</dbReference>
<dbReference type="SUPFAM" id="SSF53062">
    <property type="entry name" value="PTS system fructose IIA component-like"/>
    <property type="match status" value="1"/>
</dbReference>
<dbReference type="PANTHER" id="PTHR33799:SF1">
    <property type="entry name" value="PTS SYSTEM MANNOSE-SPECIFIC EIIAB COMPONENT-RELATED"/>
    <property type="match status" value="1"/>
</dbReference>
<comment type="caution">
    <text evidence="3">The sequence shown here is derived from an EMBL/GenBank/DDBJ whole genome shotgun (WGS) entry which is preliminary data.</text>
</comment>
<dbReference type="PANTHER" id="PTHR33799">
    <property type="entry name" value="PTS PERMEASE-RELATED-RELATED"/>
    <property type="match status" value="1"/>
</dbReference>
<dbReference type="Pfam" id="PF03610">
    <property type="entry name" value="EIIA-man"/>
    <property type="match status" value="1"/>
</dbReference>
<dbReference type="Gene3D" id="3.40.50.510">
    <property type="entry name" value="Phosphotransferase system, mannose-type IIA component"/>
    <property type="match status" value="1"/>
</dbReference>
<proteinExistence type="predicted"/>
<dbReference type="AlphaFoldDB" id="A0AAV3L5E6"/>
<dbReference type="EMBL" id="AXOL01000007">
    <property type="protein sequence ID" value="ERT51599.1"/>
    <property type="molecule type" value="Genomic_DNA"/>
</dbReference>
<dbReference type="InterPro" id="IPR004701">
    <property type="entry name" value="PTS_EIIA_man-typ"/>
</dbReference>
<evidence type="ECO:0000259" key="2">
    <source>
        <dbReference type="PROSITE" id="PS51096"/>
    </source>
</evidence>
<dbReference type="GO" id="GO:0016020">
    <property type="term" value="C:membrane"/>
    <property type="evidence" value="ECO:0007669"/>
    <property type="project" value="InterPro"/>
</dbReference>
<accession>A0AAV3L5E6</accession>
<dbReference type="PROSITE" id="PS51096">
    <property type="entry name" value="PTS_EIIA_TYPE_4"/>
    <property type="match status" value="1"/>
</dbReference>
<organism evidence="3 4">
    <name type="scientific">Enterococcus faecium 10/96A</name>
    <dbReference type="NCBI Taxonomy" id="1391465"/>
    <lineage>
        <taxon>Bacteria</taxon>
        <taxon>Bacillati</taxon>
        <taxon>Bacillota</taxon>
        <taxon>Bacilli</taxon>
        <taxon>Lactobacillales</taxon>
        <taxon>Enterococcaceae</taxon>
        <taxon>Enterococcus</taxon>
    </lineage>
</organism>
<feature type="domain" description="PTS EIIA type-4" evidence="2">
    <location>
        <begin position="1"/>
        <end position="123"/>
    </location>
</feature>
<evidence type="ECO:0000256" key="1">
    <source>
        <dbReference type="ARBA" id="ARBA00022679"/>
    </source>
</evidence>
<dbReference type="GO" id="GO:0016740">
    <property type="term" value="F:transferase activity"/>
    <property type="evidence" value="ECO:0007669"/>
    <property type="project" value="UniProtKB-KW"/>
</dbReference>
<reference evidence="3 4" key="1">
    <citation type="submission" date="2013-09" db="EMBL/GenBank/DDBJ databases">
        <title>The Genome Sequence of Enterococcus faecium 10/96A.</title>
        <authorList>
            <consortium name="The Broad Institute Genome Sequencing Platform"/>
            <consortium name="The Broad Institute Genome Sequencing Center for Infectious Disease"/>
            <person name="Earl A.M."/>
            <person name="Gilmore M.S."/>
            <person name="Lebreton F."/>
            <person name="Courvalin P."/>
            <person name="Walker B."/>
            <person name="Young S.K."/>
            <person name="Zeng Q."/>
            <person name="Gargeya S."/>
            <person name="Fitzgerald M."/>
            <person name="Haas B."/>
            <person name="Abouelleil A."/>
            <person name="Alvarado L."/>
            <person name="Arachchi H.M."/>
            <person name="Berlin A.M."/>
            <person name="Chapman S.B."/>
            <person name="Dewar J."/>
            <person name="Goldberg J."/>
            <person name="Griggs A."/>
            <person name="Gujja S."/>
            <person name="Hansen M."/>
            <person name="Howarth C."/>
            <person name="Imamovic A."/>
            <person name="Larimer J."/>
            <person name="McCowan C."/>
            <person name="Murphy C."/>
            <person name="Neiman D."/>
            <person name="Pearson M."/>
            <person name="Priest M."/>
            <person name="Roberts A."/>
            <person name="Saif S."/>
            <person name="Shea T."/>
            <person name="Sisk P."/>
            <person name="Sykes S."/>
            <person name="Wortman J."/>
            <person name="Nusbaum C."/>
            <person name="Birren B."/>
        </authorList>
    </citation>
    <scope>NUCLEOTIDE SEQUENCE [LARGE SCALE GENOMIC DNA]</scope>
    <source>
        <strain evidence="3 4">10/96A</strain>
    </source>
</reference>